<feature type="domain" description="DUF5723" evidence="1">
    <location>
        <begin position="32"/>
        <end position="422"/>
    </location>
</feature>
<reference evidence="2 3" key="1">
    <citation type="submission" date="2016-11" db="EMBL/GenBank/DDBJ databases">
        <authorList>
            <person name="Jaros S."/>
            <person name="Januszkiewicz K."/>
            <person name="Wedrychowicz H."/>
        </authorList>
    </citation>
    <scope>NUCLEOTIDE SEQUENCE [LARGE SCALE GENOMIC DNA]</scope>
    <source>
        <strain evidence="2 3">DSM 25660</strain>
    </source>
</reference>
<gene>
    <name evidence="2" type="ORF">SAMN05444377_11419</name>
</gene>
<dbReference type="EMBL" id="FQVQ01000014">
    <property type="protein sequence ID" value="SHF62706.1"/>
    <property type="molecule type" value="Genomic_DNA"/>
</dbReference>
<name>A0A1M5D6S3_9FLAO</name>
<dbReference type="Proteomes" id="UP000184147">
    <property type="component" value="Unassembled WGS sequence"/>
</dbReference>
<dbReference type="AlphaFoldDB" id="A0A1M5D6S3"/>
<dbReference type="InterPro" id="IPR043781">
    <property type="entry name" value="DUF5723"/>
</dbReference>
<dbReference type="STRING" id="1124188.SAMN05444377_11419"/>
<keyword evidence="3" id="KW-1185">Reference proteome</keyword>
<evidence type="ECO:0000313" key="2">
    <source>
        <dbReference type="EMBL" id="SHF62706.1"/>
    </source>
</evidence>
<protein>
    <recommendedName>
        <fullName evidence="1">DUF5723 domain-containing protein</fullName>
    </recommendedName>
</protein>
<proteinExistence type="predicted"/>
<evidence type="ECO:0000313" key="3">
    <source>
        <dbReference type="Proteomes" id="UP000184147"/>
    </source>
</evidence>
<dbReference type="Pfam" id="PF18990">
    <property type="entry name" value="DUF5723"/>
    <property type="match status" value="1"/>
</dbReference>
<organism evidence="2 3">
    <name type="scientific">Flavobacterium fontis</name>
    <dbReference type="NCBI Taxonomy" id="1124188"/>
    <lineage>
        <taxon>Bacteria</taxon>
        <taxon>Pseudomonadati</taxon>
        <taxon>Bacteroidota</taxon>
        <taxon>Flavobacteriia</taxon>
        <taxon>Flavobacteriales</taxon>
        <taxon>Flavobacteriaceae</taxon>
        <taxon>Flavobacterium</taxon>
    </lineage>
</organism>
<evidence type="ECO:0000259" key="1">
    <source>
        <dbReference type="Pfam" id="PF18990"/>
    </source>
</evidence>
<sequence>MVFAGLTCTAQEQYTGIGLSNRVGVLNAQFNPAELHNQSNKFDIHLIGFNARVSNNKLGVDDIINNDNLENILFRGTDPVNLSANVQAMGLGMSVKFKRWTLGISSTLHGNLDIIDVDPRLGDAFVNAGINALLGGSATVSNNYNQRVNGTTWGELGATVAFSLVNKAKHKLNVGITGKLLFPGSYANLGMDRFTGTISRVGGIALLTNTQASVNIAYSGTLANSFTQFDNYRESAFGGLNGVGADIGINYQWRDTPPENPKKNQNRYKLNLGLALRNLGAMTFNENNNQSTNYTLSIQGTQSLNLNQFENVESLREIETILLNSGYLTRTNGTRDFRVQLPTTLALYGDIKVIPKLFVSAYLLQRLNNVAVNDQIAAQNTFIVTPHVDLGFFEIFVPFTQNEISGFNTGLAFRAGGFFVGSSSGITALMTNAKQADFYMGWRIGIF</sequence>
<accession>A0A1M5D6S3</accession>